<name>A0ABX7UWV1_9GAMM</name>
<proteinExistence type="predicted"/>
<sequence>MTQDVIHHARQMLTNGVLRKQVANVCGMTVKTIYKHFRAS</sequence>
<dbReference type="InterPro" id="IPR009057">
    <property type="entry name" value="Homeodomain-like_sf"/>
</dbReference>
<evidence type="ECO:0000313" key="2">
    <source>
        <dbReference type="Proteomes" id="UP000671960"/>
    </source>
</evidence>
<protein>
    <recommendedName>
        <fullName evidence="3">Resolvase HTH domain-containing protein</fullName>
    </recommendedName>
</protein>
<dbReference type="Gene3D" id="1.10.10.60">
    <property type="entry name" value="Homeodomain-like"/>
    <property type="match status" value="1"/>
</dbReference>
<keyword evidence="2" id="KW-1185">Reference proteome</keyword>
<dbReference type="EMBL" id="CP050854">
    <property type="protein sequence ID" value="QTF08163.1"/>
    <property type="molecule type" value="Genomic_DNA"/>
</dbReference>
<gene>
    <name evidence="1" type="ORF">HC231_09740</name>
</gene>
<evidence type="ECO:0000313" key="1">
    <source>
        <dbReference type="EMBL" id="QTF08163.1"/>
    </source>
</evidence>
<dbReference type="Proteomes" id="UP000671960">
    <property type="component" value="Chromosome"/>
</dbReference>
<dbReference type="SUPFAM" id="SSF46689">
    <property type="entry name" value="Homeodomain-like"/>
    <property type="match status" value="1"/>
</dbReference>
<evidence type="ECO:0008006" key="3">
    <source>
        <dbReference type="Google" id="ProtNLM"/>
    </source>
</evidence>
<accession>A0ABX7UWV1</accession>
<organism evidence="1 2">
    <name type="scientific">Brenneria izadpanahii</name>
    <dbReference type="NCBI Taxonomy" id="2722756"/>
    <lineage>
        <taxon>Bacteria</taxon>
        <taxon>Pseudomonadati</taxon>
        <taxon>Pseudomonadota</taxon>
        <taxon>Gammaproteobacteria</taxon>
        <taxon>Enterobacterales</taxon>
        <taxon>Pectobacteriaceae</taxon>
        <taxon>Brenneria</taxon>
    </lineage>
</organism>
<reference evidence="1 2" key="1">
    <citation type="submission" date="2020-03" db="EMBL/GenBank/DDBJ databases">
        <authorList>
            <person name="Bakhshi Ganjeh M."/>
        </authorList>
    </citation>
    <scope>NUCLEOTIDE SEQUENCE [LARGE SCALE GENOMIC DNA]</scope>
    <source>
        <strain evidence="2">Iran 50</strain>
    </source>
</reference>